<evidence type="ECO:0000259" key="1">
    <source>
        <dbReference type="PROSITE" id="PS50097"/>
    </source>
</evidence>
<dbReference type="InterPro" id="IPR000210">
    <property type="entry name" value="BTB/POZ_dom"/>
</dbReference>
<dbReference type="Gene3D" id="3.30.710.10">
    <property type="entry name" value="Potassium Channel Kv1.1, Chain A"/>
    <property type="match status" value="1"/>
</dbReference>
<proteinExistence type="predicted"/>
<feature type="domain" description="BTB" evidence="1">
    <location>
        <begin position="12"/>
        <end position="80"/>
    </location>
</feature>
<dbReference type="CDD" id="cd18186">
    <property type="entry name" value="BTB_POZ_ZBTB_KLHL-like"/>
    <property type="match status" value="1"/>
</dbReference>
<comment type="caution">
    <text evidence="2">The sequence shown here is derived from an EMBL/GenBank/DDBJ whole genome shotgun (WGS) entry which is preliminary data.</text>
</comment>
<organism evidence="2 3">
    <name type="scientific">Lentinula aff. detonsa</name>
    <dbReference type="NCBI Taxonomy" id="2804958"/>
    <lineage>
        <taxon>Eukaryota</taxon>
        <taxon>Fungi</taxon>
        <taxon>Dikarya</taxon>
        <taxon>Basidiomycota</taxon>
        <taxon>Agaricomycotina</taxon>
        <taxon>Agaricomycetes</taxon>
        <taxon>Agaricomycetidae</taxon>
        <taxon>Agaricales</taxon>
        <taxon>Marasmiineae</taxon>
        <taxon>Omphalotaceae</taxon>
        <taxon>Lentinula</taxon>
    </lineage>
</organism>
<dbReference type="Proteomes" id="UP001163798">
    <property type="component" value="Unassembled WGS sequence"/>
</dbReference>
<name>A0AA38KXZ9_9AGAR</name>
<gene>
    <name evidence="2" type="ORF">GGU10DRAFT_362857</name>
</gene>
<sequence>MKAERDGYFWFYDGSIVVQAQDKLFRVHQTVLANSSEIFSTLFSLPPSDSDTQDLIEGCPVVQIQDLAQDFSDILRALYNPSHFDDFPSDSELEDILNFISGTLRLSSKYMIHSLRRKCITLFTRTLPATLEGYDSRTSRGKSTSKHLKSNVVMRAIRLAQETNVTLVLPFAYYCIARLPSRRILEENSDDISWQQKTICLVGRERLRYAEMSLSHSFLLGFQPASTCSNVLCTMARGPHTEWHLIEASRHPHPLRPYNRWNALNVCPECVANAKKQHTKGRQEVWNCLPAFFELRTWEELRTVCEY</sequence>
<dbReference type="EMBL" id="MU793455">
    <property type="protein sequence ID" value="KAJ3782768.1"/>
    <property type="molecule type" value="Genomic_DNA"/>
</dbReference>
<protein>
    <recommendedName>
        <fullName evidence="1">BTB domain-containing protein</fullName>
    </recommendedName>
</protein>
<dbReference type="Pfam" id="PF00651">
    <property type="entry name" value="BTB"/>
    <property type="match status" value="1"/>
</dbReference>
<dbReference type="InterPro" id="IPR011333">
    <property type="entry name" value="SKP1/BTB/POZ_sf"/>
</dbReference>
<keyword evidence="3" id="KW-1185">Reference proteome</keyword>
<accession>A0AA38KXZ9</accession>
<evidence type="ECO:0000313" key="3">
    <source>
        <dbReference type="Proteomes" id="UP001163798"/>
    </source>
</evidence>
<evidence type="ECO:0000313" key="2">
    <source>
        <dbReference type="EMBL" id="KAJ3782768.1"/>
    </source>
</evidence>
<dbReference type="AlphaFoldDB" id="A0AA38KXZ9"/>
<dbReference type="SUPFAM" id="SSF54695">
    <property type="entry name" value="POZ domain"/>
    <property type="match status" value="1"/>
</dbReference>
<reference evidence="2" key="1">
    <citation type="submission" date="2022-08" db="EMBL/GenBank/DDBJ databases">
        <authorList>
            <consortium name="DOE Joint Genome Institute"/>
            <person name="Min B."/>
            <person name="Riley R."/>
            <person name="Sierra-Patev S."/>
            <person name="Naranjo-Ortiz M."/>
            <person name="Looney B."/>
            <person name="Konkel Z."/>
            <person name="Slot J.C."/>
            <person name="Sakamoto Y."/>
            <person name="Steenwyk J.L."/>
            <person name="Rokas A."/>
            <person name="Carro J."/>
            <person name="Camarero S."/>
            <person name="Ferreira P."/>
            <person name="Molpeceres G."/>
            <person name="Ruiz-Duenas F.J."/>
            <person name="Serrano A."/>
            <person name="Henrissat B."/>
            <person name="Drula E."/>
            <person name="Hughes K.W."/>
            <person name="Mata J.L."/>
            <person name="Ishikawa N.K."/>
            <person name="Vargas-Isla R."/>
            <person name="Ushijima S."/>
            <person name="Smith C.A."/>
            <person name="Ahrendt S."/>
            <person name="Andreopoulos W."/>
            <person name="He G."/>
            <person name="Labutti K."/>
            <person name="Lipzen A."/>
            <person name="Ng V."/>
            <person name="Sandor L."/>
            <person name="Barry K."/>
            <person name="Martinez A.T."/>
            <person name="Xiao Y."/>
            <person name="Gibbons J.G."/>
            <person name="Terashima K."/>
            <person name="Hibbett D.S."/>
            <person name="Grigoriev I.V."/>
        </authorList>
    </citation>
    <scope>NUCLEOTIDE SEQUENCE</scope>
    <source>
        <strain evidence="2">TFB10291</strain>
    </source>
</reference>
<dbReference type="SMART" id="SM00225">
    <property type="entry name" value="BTB"/>
    <property type="match status" value="1"/>
</dbReference>
<dbReference type="PROSITE" id="PS50097">
    <property type="entry name" value="BTB"/>
    <property type="match status" value="1"/>
</dbReference>